<dbReference type="Pfam" id="PF04734">
    <property type="entry name" value="Ceramidase_alk"/>
    <property type="match status" value="1"/>
</dbReference>
<sequence length="451" mass="49620">MKFLRILARVLLGLIVAILLLLAVILSPNDHTPYRQTEFYTQTTSRLTALPGLPAPKTALRAGWAKANLTTAFTTPTGGYGVRRGKHWTTVADSVWVRALVFDNGNGPVALVASDLLITPPTVSEQLRKRLPEIGMTWESVYFGAIHSHNSLGGWAPGLVGNLFSGSYDQRVVDHITNTILAALKQAKADLQPAEVGYQQVNAPEFVYNRLDERYPVDPFFRLLRLKRNDGKTATLVTYPAHATLIDIFSYQYLSRDWPGRVVDGLERETGGFAVFMAGSVGSMGPKGPPTGKDFPLVNHYAADILARLKPAMNKVTTQADSTLGLLTLPLTLRDPAPRVLGDWRIRPWLFHTVYGDYPSDLKALRLGPALLIGTPCDFSGELLPPLTQAASQQGLDLMVTSFNGGYVGYITPDEYYEKDAYETRVMNWFGPQNGAYFSEMMTGLVKKAGK</sequence>
<evidence type="ECO:0000313" key="2">
    <source>
        <dbReference type="EMBL" id="NID13264.1"/>
    </source>
</evidence>
<proteinExistence type="predicted"/>
<dbReference type="EMBL" id="WAEL01000011">
    <property type="protein sequence ID" value="NID13264.1"/>
    <property type="molecule type" value="Genomic_DNA"/>
</dbReference>
<accession>A0ABX0QLT4</accession>
<protein>
    <recommendedName>
        <fullName evidence="1">Neutral/alkaline non-lysosomal ceramidase N-terminal domain-containing protein</fullName>
    </recommendedName>
</protein>
<dbReference type="InterPro" id="IPR031329">
    <property type="entry name" value="NEUT/ALK_ceramidase_N"/>
</dbReference>
<dbReference type="RefSeq" id="WP_166693850.1">
    <property type="nucleotide sequence ID" value="NZ_WAEL01000011.1"/>
</dbReference>
<dbReference type="Proteomes" id="UP000606008">
    <property type="component" value="Unassembled WGS sequence"/>
</dbReference>
<name>A0ABX0QLT4_9BACT</name>
<gene>
    <name evidence="2" type="ORF">F7231_24040</name>
</gene>
<keyword evidence="3" id="KW-1185">Reference proteome</keyword>
<feature type="domain" description="Neutral/alkaline non-lysosomal ceramidase N-terminal" evidence="1">
    <location>
        <begin position="89"/>
        <end position="227"/>
    </location>
</feature>
<evidence type="ECO:0000259" key="1">
    <source>
        <dbReference type="Pfam" id="PF04734"/>
    </source>
</evidence>
<comment type="caution">
    <text evidence="2">The sequence shown here is derived from an EMBL/GenBank/DDBJ whole genome shotgun (WGS) entry which is preliminary data.</text>
</comment>
<reference evidence="2" key="1">
    <citation type="submission" date="2024-05" db="EMBL/GenBank/DDBJ databases">
        <authorList>
            <person name="Jung D.-H."/>
        </authorList>
    </citation>
    <scope>NUCLEOTIDE SEQUENCE</scope>
    <source>
        <strain evidence="2">JA-25</strain>
    </source>
</reference>
<evidence type="ECO:0000313" key="3">
    <source>
        <dbReference type="Proteomes" id="UP000606008"/>
    </source>
</evidence>
<organism evidence="2 3">
    <name type="scientific">Fibrivirga algicola</name>
    <dbReference type="NCBI Taxonomy" id="2950420"/>
    <lineage>
        <taxon>Bacteria</taxon>
        <taxon>Pseudomonadati</taxon>
        <taxon>Bacteroidota</taxon>
        <taxon>Cytophagia</taxon>
        <taxon>Cytophagales</taxon>
        <taxon>Spirosomataceae</taxon>
        <taxon>Fibrivirga</taxon>
    </lineage>
</organism>